<dbReference type="PANTHER" id="PTHR10824:SF4">
    <property type="entry name" value="ACYL-COENZYME A THIOESTERASE 1-LIKE"/>
    <property type="match status" value="1"/>
</dbReference>
<dbReference type="RefSeq" id="WP_187571068.1">
    <property type="nucleotide sequence ID" value="NZ_CP060711.1"/>
</dbReference>
<dbReference type="GO" id="GO:0006637">
    <property type="term" value="P:acyl-CoA metabolic process"/>
    <property type="evidence" value="ECO:0007669"/>
    <property type="project" value="InterPro"/>
</dbReference>
<name>A0A7G9QVE6_9GAMM</name>
<evidence type="ECO:0000313" key="5">
    <source>
        <dbReference type="Proteomes" id="UP000515977"/>
    </source>
</evidence>
<dbReference type="GO" id="GO:0047617">
    <property type="term" value="F:fatty acyl-CoA hydrolase activity"/>
    <property type="evidence" value="ECO:0007669"/>
    <property type="project" value="TreeGrafter"/>
</dbReference>
<evidence type="ECO:0000313" key="4">
    <source>
        <dbReference type="EMBL" id="QNN47321.1"/>
    </source>
</evidence>
<organism evidence="4 5">
    <name type="scientific">Thermomonas brevis</name>
    <dbReference type="NCBI Taxonomy" id="215691"/>
    <lineage>
        <taxon>Bacteria</taxon>
        <taxon>Pseudomonadati</taxon>
        <taxon>Pseudomonadota</taxon>
        <taxon>Gammaproteobacteria</taxon>
        <taxon>Lysobacterales</taxon>
        <taxon>Lysobacteraceae</taxon>
        <taxon>Thermomonas</taxon>
    </lineage>
</organism>
<dbReference type="GO" id="GO:0006631">
    <property type="term" value="P:fatty acid metabolic process"/>
    <property type="evidence" value="ECO:0007669"/>
    <property type="project" value="TreeGrafter"/>
</dbReference>
<feature type="domain" description="BAAT/Acyl-CoA thioester hydrolase C-terminal" evidence="3">
    <location>
        <begin position="125"/>
        <end position="295"/>
    </location>
</feature>
<protein>
    <submittedName>
        <fullName evidence="4">Alpha/beta fold hydrolase</fullName>
    </submittedName>
</protein>
<keyword evidence="2" id="KW-0812">Transmembrane</keyword>
<dbReference type="Pfam" id="PF08840">
    <property type="entry name" value="BAAT_C"/>
    <property type="match status" value="1"/>
</dbReference>
<dbReference type="KEGG" id="tbv:H9L17_03985"/>
<evidence type="ECO:0000256" key="2">
    <source>
        <dbReference type="SAM" id="Phobius"/>
    </source>
</evidence>
<feature type="active site" description="Charge relay system" evidence="1">
    <location>
        <position position="283"/>
    </location>
</feature>
<dbReference type="PANTHER" id="PTHR10824">
    <property type="entry name" value="ACYL-COENZYME A THIOESTERASE-RELATED"/>
    <property type="match status" value="1"/>
</dbReference>
<dbReference type="Proteomes" id="UP000515977">
    <property type="component" value="Chromosome"/>
</dbReference>
<feature type="active site" description="Charge relay system" evidence="1">
    <location>
        <position position="147"/>
    </location>
</feature>
<reference evidence="4 5" key="1">
    <citation type="submission" date="2020-08" db="EMBL/GenBank/DDBJ databases">
        <title>Genome sequence of Thermomonas brevis KACC 16975T.</title>
        <authorList>
            <person name="Hyun D.-W."/>
            <person name="Bae J.-W."/>
        </authorList>
    </citation>
    <scope>NUCLEOTIDE SEQUENCE [LARGE SCALE GENOMIC DNA]</scope>
    <source>
        <strain evidence="4 5">KACC 16975</strain>
    </source>
</reference>
<keyword evidence="5" id="KW-1185">Reference proteome</keyword>
<feature type="active site" description="Charge relay system" evidence="1">
    <location>
        <position position="249"/>
    </location>
</feature>
<keyword evidence="2" id="KW-1133">Transmembrane helix</keyword>
<evidence type="ECO:0000259" key="3">
    <source>
        <dbReference type="Pfam" id="PF08840"/>
    </source>
</evidence>
<sequence>MEQTEVSKRANGFLRFLKWALGVVVALALLLAAYLWWVVARFDTKTLPARHGQVDAELFAREGGRHPLIVGLGGGEGGNAWATKTWKKQRERFLDQGYAMLAVGYFGTPHSPEHLDRISLDGVHAAIERVARDPRVDGRCIAVIGGSRGAELALLLASHYPDIKAVVAIVPGSAVFPALTDAMTTAGFSFHDKPLPFVPMTWSATPYLFTRDLRAAFETMMRDEAAMARAAIPVERINGPVLFVSAAQDEMWPSKEMGDAMMRRLQAHGFRHHAEHLVVQGGHAEPLDEFPKMEAFLKTRFAETCR</sequence>
<keyword evidence="4" id="KW-0378">Hydrolase</keyword>
<proteinExistence type="predicted"/>
<evidence type="ECO:0000256" key="1">
    <source>
        <dbReference type="PIRSR" id="PIRSR016521-1"/>
    </source>
</evidence>
<dbReference type="InterPro" id="IPR029058">
    <property type="entry name" value="AB_hydrolase_fold"/>
</dbReference>
<dbReference type="InterPro" id="IPR014940">
    <property type="entry name" value="BAAT_C"/>
</dbReference>
<dbReference type="EMBL" id="CP060711">
    <property type="protein sequence ID" value="QNN47321.1"/>
    <property type="molecule type" value="Genomic_DNA"/>
</dbReference>
<gene>
    <name evidence="4" type="ORF">H9L17_03985</name>
</gene>
<dbReference type="InterPro" id="IPR016662">
    <property type="entry name" value="Acyl-CoA_thioEstase_long-chain"/>
</dbReference>
<feature type="transmembrane region" description="Helical" evidence="2">
    <location>
        <begin position="16"/>
        <end position="37"/>
    </location>
</feature>
<dbReference type="AlphaFoldDB" id="A0A7G9QVE6"/>
<dbReference type="SUPFAM" id="SSF53474">
    <property type="entry name" value="alpha/beta-Hydrolases"/>
    <property type="match status" value="1"/>
</dbReference>
<keyword evidence="2" id="KW-0472">Membrane</keyword>
<accession>A0A7G9QVE6</accession>
<dbReference type="PIRSF" id="PIRSF016521">
    <property type="entry name" value="Acyl-CoA_hydro"/>
    <property type="match status" value="1"/>
</dbReference>
<dbReference type="Gene3D" id="3.40.50.1820">
    <property type="entry name" value="alpha/beta hydrolase"/>
    <property type="match status" value="1"/>
</dbReference>